<evidence type="ECO:0000313" key="1">
    <source>
        <dbReference type="EMBL" id="KAL0278341.1"/>
    </source>
</evidence>
<accession>A0AAW2I8T7</accession>
<gene>
    <name evidence="1" type="ORF">PYX00_000184</name>
</gene>
<dbReference type="InterPro" id="IPR031983">
    <property type="entry name" value="DUF4786"/>
</dbReference>
<protein>
    <submittedName>
        <fullName evidence="1">Uncharacterized protein</fullName>
    </submittedName>
</protein>
<dbReference type="AlphaFoldDB" id="A0AAW2I8T7"/>
<name>A0AAW2I8T7_9NEOP</name>
<dbReference type="Pfam" id="PF16027">
    <property type="entry name" value="DUF4786"/>
    <property type="match status" value="1"/>
</dbReference>
<organism evidence="1">
    <name type="scientific">Menopon gallinae</name>
    <name type="common">poultry shaft louse</name>
    <dbReference type="NCBI Taxonomy" id="328185"/>
    <lineage>
        <taxon>Eukaryota</taxon>
        <taxon>Metazoa</taxon>
        <taxon>Ecdysozoa</taxon>
        <taxon>Arthropoda</taxon>
        <taxon>Hexapoda</taxon>
        <taxon>Insecta</taxon>
        <taxon>Pterygota</taxon>
        <taxon>Neoptera</taxon>
        <taxon>Paraneoptera</taxon>
        <taxon>Psocodea</taxon>
        <taxon>Troctomorpha</taxon>
        <taxon>Phthiraptera</taxon>
        <taxon>Amblycera</taxon>
        <taxon>Menoponidae</taxon>
        <taxon>Menopon</taxon>
    </lineage>
</organism>
<reference evidence="1" key="1">
    <citation type="journal article" date="2024" name="Gigascience">
        <title>Chromosome-level genome of the poultry shaft louse Menopon gallinae provides insight into the host-switching and adaptive evolution of parasitic lice.</title>
        <authorList>
            <person name="Xu Y."/>
            <person name="Ma L."/>
            <person name="Liu S."/>
            <person name="Liang Y."/>
            <person name="Liu Q."/>
            <person name="He Z."/>
            <person name="Tian L."/>
            <person name="Duan Y."/>
            <person name="Cai W."/>
            <person name="Li H."/>
            <person name="Song F."/>
        </authorList>
    </citation>
    <scope>NUCLEOTIDE SEQUENCE</scope>
    <source>
        <strain evidence="1">Cailab_2023a</strain>
    </source>
</reference>
<proteinExistence type="predicted"/>
<sequence length="141" mass="16122">MQLNFPGFFPQTKAPIIPEEWLSRTEPFKRKTSQLVDSPTYYIRLPPNPYVFVPGVGYVSRPTTMADPPDPFYHLPLNFMANGKPTTVFQLPNEHVRPKPEPSILSLNKGPYLFNGKPSDIYLLRNSFNALYADALTNFYP</sequence>
<dbReference type="EMBL" id="JARGDH010000001">
    <property type="protein sequence ID" value="KAL0278341.1"/>
    <property type="molecule type" value="Genomic_DNA"/>
</dbReference>
<comment type="caution">
    <text evidence="1">The sequence shown here is derived from an EMBL/GenBank/DDBJ whole genome shotgun (WGS) entry which is preliminary data.</text>
</comment>